<keyword evidence="1" id="KW-0812">Transmembrane</keyword>
<evidence type="ECO:0000313" key="3">
    <source>
        <dbReference type="Proteomes" id="UP000063308"/>
    </source>
</evidence>
<protein>
    <submittedName>
        <fullName evidence="2">Uncharacterized protein</fullName>
    </submittedName>
</protein>
<dbReference type="AlphaFoldDB" id="A0A0E4BKJ2"/>
<feature type="transmembrane region" description="Helical" evidence="1">
    <location>
        <begin position="29"/>
        <end position="49"/>
    </location>
</feature>
<evidence type="ECO:0000256" key="1">
    <source>
        <dbReference type="SAM" id="Phobius"/>
    </source>
</evidence>
<name>A0A0E4BKJ2_9BRAD</name>
<sequence length="115" mass="11762">MLAHQRTCCDIDATKPPIAIFHGDFPMRVLSMIAIAGAMIASSAGAFAGELPSYEMKSFPISATQVQVLGGAGVEEQSASPVMTVAGMPASPAQVSVLSPRVKRLASAGSASEAR</sequence>
<keyword evidence="1" id="KW-0472">Membrane</keyword>
<accession>A0A0E4BKJ2</accession>
<reference evidence="2 3" key="1">
    <citation type="submission" date="2014-11" db="EMBL/GenBank/DDBJ databases">
        <title>Symbiosis island explosion on the genome of extra-slow-growing strains of soybean bradyrhizobia with massive insertion sequences.</title>
        <authorList>
            <person name="Iida T."/>
            <person name="Minamisawa K."/>
        </authorList>
    </citation>
    <scope>NUCLEOTIDE SEQUENCE [LARGE SCALE GENOMIC DNA]</scope>
    <source>
        <strain evidence="2 3">NK6</strain>
    </source>
</reference>
<proteinExistence type="predicted"/>
<organism evidence="2 3">
    <name type="scientific">Bradyrhizobium diazoefficiens</name>
    <dbReference type="NCBI Taxonomy" id="1355477"/>
    <lineage>
        <taxon>Bacteria</taxon>
        <taxon>Pseudomonadati</taxon>
        <taxon>Pseudomonadota</taxon>
        <taxon>Alphaproteobacteria</taxon>
        <taxon>Hyphomicrobiales</taxon>
        <taxon>Nitrobacteraceae</taxon>
        <taxon>Bradyrhizobium</taxon>
    </lineage>
</organism>
<dbReference type="EMBL" id="AP014685">
    <property type="protein sequence ID" value="BAR53863.1"/>
    <property type="molecule type" value="Genomic_DNA"/>
</dbReference>
<gene>
    <name evidence="2" type="ORF">NK6_678</name>
</gene>
<keyword evidence="1" id="KW-1133">Transmembrane helix</keyword>
<dbReference type="Proteomes" id="UP000063308">
    <property type="component" value="Chromosome"/>
</dbReference>
<evidence type="ECO:0000313" key="2">
    <source>
        <dbReference type="EMBL" id="BAR53863.1"/>
    </source>
</evidence>